<organism evidence="1 2">
    <name type="scientific">Araneus ventricosus</name>
    <name type="common">Orbweaver spider</name>
    <name type="synonym">Epeira ventricosa</name>
    <dbReference type="NCBI Taxonomy" id="182803"/>
    <lineage>
        <taxon>Eukaryota</taxon>
        <taxon>Metazoa</taxon>
        <taxon>Ecdysozoa</taxon>
        <taxon>Arthropoda</taxon>
        <taxon>Chelicerata</taxon>
        <taxon>Arachnida</taxon>
        <taxon>Araneae</taxon>
        <taxon>Araneomorphae</taxon>
        <taxon>Entelegynae</taxon>
        <taxon>Araneoidea</taxon>
        <taxon>Araneidae</taxon>
        <taxon>Araneus</taxon>
    </lineage>
</organism>
<dbReference type="EMBL" id="BGPR01009894">
    <property type="protein sequence ID" value="GBN42952.1"/>
    <property type="molecule type" value="Genomic_DNA"/>
</dbReference>
<comment type="caution">
    <text evidence="1">The sequence shown here is derived from an EMBL/GenBank/DDBJ whole genome shotgun (WGS) entry which is preliminary data.</text>
</comment>
<gene>
    <name evidence="1" type="ORF">AVEN_38861_1</name>
</gene>
<keyword evidence="2" id="KW-1185">Reference proteome</keyword>
<sequence length="136" mass="15728">MQKEEYEEWMPIDEDIPADTTLTDLEICQAVYEQDQAIKIDDSDGHECVAENPPTNAEMRQALDILKRGVQHRSANVKKQYEYYNIRKAEPVDKSSGFENLTCIDARYLRIVRLGSQRADVLVTSDWEQAFRPSVM</sequence>
<name>A0A4Y2NW30_ARAVE</name>
<dbReference type="AlphaFoldDB" id="A0A4Y2NW30"/>
<proteinExistence type="predicted"/>
<protein>
    <submittedName>
        <fullName evidence="1">Uncharacterized protein</fullName>
    </submittedName>
</protein>
<accession>A0A4Y2NW30</accession>
<dbReference type="OrthoDB" id="6617542at2759"/>
<reference evidence="1 2" key="1">
    <citation type="journal article" date="2019" name="Sci. Rep.">
        <title>Orb-weaving spider Araneus ventricosus genome elucidates the spidroin gene catalogue.</title>
        <authorList>
            <person name="Kono N."/>
            <person name="Nakamura H."/>
            <person name="Ohtoshi R."/>
            <person name="Moran D.A.P."/>
            <person name="Shinohara A."/>
            <person name="Yoshida Y."/>
            <person name="Fujiwara M."/>
            <person name="Mori M."/>
            <person name="Tomita M."/>
            <person name="Arakawa K."/>
        </authorList>
    </citation>
    <scope>NUCLEOTIDE SEQUENCE [LARGE SCALE GENOMIC DNA]</scope>
</reference>
<dbReference type="Proteomes" id="UP000499080">
    <property type="component" value="Unassembled WGS sequence"/>
</dbReference>
<evidence type="ECO:0000313" key="2">
    <source>
        <dbReference type="Proteomes" id="UP000499080"/>
    </source>
</evidence>
<evidence type="ECO:0000313" key="1">
    <source>
        <dbReference type="EMBL" id="GBN42952.1"/>
    </source>
</evidence>